<keyword evidence="2" id="KW-1185">Reference proteome</keyword>
<protein>
    <submittedName>
        <fullName evidence="1">Uncharacterized protein</fullName>
    </submittedName>
</protein>
<dbReference type="EMBL" id="PSZO01000082">
    <property type="protein sequence ID" value="TCG10282.1"/>
    <property type="molecule type" value="Genomic_DNA"/>
</dbReference>
<proteinExistence type="predicted"/>
<organism evidence="1 2">
    <name type="scientific">Mycoplasma marinum</name>
    <dbReference type="NCBI Taxonomy" id="1937190"/>
    <lineage>
        <taxon>Bacteria</taxon>
        <taxon>Bacillati</taxon>
        <taxon>Mycoplasmatota</taxon>
        <taxon>Mollicutes</taxon>
        <taxon>Mycoplasmataceae</taxon>
        <taxon>Mycoplasma</taxon>
    </lineage>
</organism>
<name>A0A4R0XLH5_9MOLU</name>
<gene>
    <name evidence="1" type="ORF">C4B24_04910</name>
</gene>
<evidence type="ECO:0000313" key="2">
    <source>
        <dbReference type="Proteomes" id="UP000294192"/>
    </source>
</evidence>
<dbReference type="AlphaFoldDB" id="A0A4R0XLH5"/>
<reference evidence="1 2" key="1">
    <citation type="submission" date="2018-02" db="EMBL/GenBank/DDBJ databases">
        <title>Mycoplasma marinum and Mycoplasma todarodis sp. nov., moderately halophilic and psychrotolerant mycoplasmas isolated from cephalopods.</title>
        <authorList>
            <person name="Viver T."/>
        </authorList>
    </citation>
    <scope>NUCLEOTIDE SEQUENCE [LARGE SCALE GENOMIC DNA]</scope>
    <source>
        <strain evidence="1 2">PE</strain>
    </source>
</reference>
<accession>A0A4R0XLH5</accession>
<sequence length="236" mass="27358">AFILSIFLIKNKVSYNFFMHSKKDEQKDILIKSIKIKKESPQEFFLMPKYKNPNSYESVKNQIKFDQKHEILGFEFFKNSGFSPLLRVHNKLHGFDGLFIRERIYFYEAKYRQKSSLSTLVSSAVKTITKPVKGRESELGNVEDKLRTAKLQTSKEKAIVTYRETYALKETLSIDDCIFKINDILENIKEGRETPIYKSEMLLNLGSNQDITSSKANSKVMKSLESYGGSLVVEYE</sequence>
<feature type="non-terminal residue" evidence="1">
    <location>
        <position position="1"/>
    </location>
</feature>
<comment type="caution">
    <text evidence="1">The sequence shown here is derived from an EMBL/GenBank/DDBJ whole genome shotgun (WGS) entry which is preliminary data.</text>
</comment>
<dbReference type="Proteomes" id="UP000294192">
    <property type="component" value="Unassembled WGS sequence"/>
</dbReference>
<evidence type="ECO:0000313" key="1">
    <source>
        <dbReference type="EMBL" id="TCG10282.1"/>
    </source>
</evidence>